<dbReference type="STRING" id="29524.SAMN02745171_00734"/>
<comment type="subcellular location">
    <subcellularLocation>
        <location evidence="5">Cytoplasm</location>
    </subcellularLocation>
</comment>
<dbReference type="GO" id="GO:0005829">
    <property type="term" value="C:cytosol"/>
    <property type="evidence" value="ECO:0007669"/>
    <property type="project" value="TreeGrafter"/>
</dbReference>
<keyword evidence="2 5" id="KW-0690">Ribosome biogenesis</keyword>
<dbReference type="Proteomes" id="UP000190121">
    <property type="component" value="Unassembled WGS sequence"/>
</dbReference>
<evidence type="ECO:0000256" key="1">
    <source>
        <dbReference type="ARBA" id="ARBA00022490"/>
    </source>
</evidence>
<proteinExistence type="inferred from homology"/>
<dbReference type="InterPro" id="IPR005227">
    <property type="entry name" value="YqgF"/>
</dbReference>
<keyword evidence="4 5" id="KW-0378">Hydrolase</keyword>
<evidence type="ECO:0000256" key="5">
    <source>
        <dbReference type="HAMAP-Rule" id="MF_00651"/>
    </source>
</evidence>
<protein>
    <recommendedName>
        <fullName evidence="5">Putative pre-16S rRNA nuclease</fullName>
        <ecNumber evidence="5">3.1.-.-</ecNumber>
    </recommendedName>
</protein>
<evidence type="ECO:0000256" key="3">
    <source>
        <dbReference type="ARBA" id="ARBA00022722"/>
    </source>
</evidence>
<dbReference type="AlphaFoldDB" id="A0A1T4MEB2"/>
<sequence>MGRILAIDYGVNRTGLAVTDPLRIIPGGLTTVATSELLSFLTRYISAEKVDLIVVGHPTQMNSEESETMKKIRPLVAQLQETFPQAKVVLYDERFTSKLAQRTILESGMGKMKRRNKALVDEVSAVIILQSYMESLEYKQLNQ</sequence>
<dbReference type="PANTHER" id="PTHR33317">
    <property type="entry name" value="POLYNUCLEOTIDYL TRANSFERASE, RIBONUCLEASE H-LIKE SUPERFAMILY PROTEIN"/>
    <property type="match status" value="1"/>
</dbReference>
<keyword evidence="3 5" id="KW-0540">Nuclease</keyword>
<dbReference type="PANTHER" id="PTHR33317:SF4">
    <property type="entry name" value="POLYNUCLEOTIDYL TRANSFERASE, RIBONUCLEASE H-LIKE SUPERFAMILY PROTEIN"/>
    <property type="match status" value="1"/>
</dbReference>
<dbReference type="InterPro" id="IPR037027">
    <property type="entry name" value="YqgF/RNaseH-like_dom_sf"/>
</dbReference>
<keyword evidence="8" id="KW-1185">Reference proteome</keyword>
<dbReference type="Gene3D" id="3.30.420.140">
    <property type="entry name" value="YqgF/RNase H-like domain"/>
    <property type="match status" value="1"/>
</dbReference>
<dbReference type="InterPro" id="IPR012337">
    <property type="entry name" value="RNaseH-like_sf"/>
</dbReference>
<dbReference type="OrthoDB" id="9796140at2"/>
<dbReference type="GO" id="GO:0004518">
    <property type="term" value="F:nuclease activity"/>
    <property type="evidence" value="ECO:0007669"/>
    <property type="project" value="UniProtKB-KW"/>
</dbReference>
<dbReference type="SUPFAM" id="SSF53098">
    <property type="entry name" value="Ribonuclease H-like"/>
    <property type="match status" value="1"/>
</dbReference>
<gene>
    <name evidence="7" type="ORF">SAMN02745171_00734</name>
</gene>
<evidence type="ECO:0000259" key="6">
    <source>
        <dbReference type="SMART" id="SM00732"/>
    </source>
</evidence>
<feature type="domain" description="YqgF/RNase H-like" evidence="6">
    <location>
        <begin position="2"/>
        <end position="100"/>
    </location>
</feature>
<dbReference type="NCBIfam" id="TIGR00250">
    <property type="entry name" value="RNAse_H_YqgF"/>
    <property type="match status" value="1"/>
</dbReference>
<dbReference type="HAMAP" id="MF_00651">
    <property type="entry name" value="Nuclease_YqgF"/>
    <property type="match status" value="1"/>
</dbReference>
<dbReference type="EMBL" id="FUXE01000006">
    <property type="protein sequence ID" value="SJZ65221.1"/>
    <property type="molecule type" value="Genomic_DNA"/>
</dbReference>
<evidence type="ECO:0000313" key="7">
    <source>
        <dbReference type="EMBL" id="SJZ65221.1"/>
    </source>
</evidence>
<comment type="function">
    <text evidence="5">Could be a nuclease involved in processing of the 5'-end of pre-16S rRNA.</text>
</comment>
<dbReference type="EC" id="3.1.-.-" evidence="5"/>
<dbReference type="SMART" id="SM00732">
    <property type="entry name" value="YqgFc"/>
    <property type="match status" value="1"/>
</dbReference>
<dbReference type="RefSeq" id="WP_078736681.1">
    <property type="nucleotide sequence ID" value="NZ_FUXE01000006.1"/>
</dbReference>
<dbReference type="GO" id="GO:0016788">
    <property type="term" value="F:hydrolase activity, acting on ester bonds"/>
    <property type="evidence" value="ECO:0007669"/>
    <property type="project" value="UniProtKB-UniRule"/>
</dbReference>
<dbReference type="CDD" id="cd16964">
    <property type="entry name" value="YqgF"/>
    <property type="match status" value="1"/>
</dbReference>
<evidence type="ECO:0000313" key="8">
    <source>
        <dbReference type="Proteomes" id="UP000190121"/>
    </source>
</evidence>
<comment type="similarity">
    <text evidence="5">Belongs to the YqgF HJR family.</text>
</comment>
<keyword evidence="1 5" id="KW-0963">Cytoplasm</keyword>
<organism evidence="7 8">
    <name type="scientific">Porphyromonas circumdentaria</name>
    <dbReference type="NCBI Taxonomy" id="29524"/>
    <lineage>
        <taxon>Bacteria</taxon>
        <taxon>Pseudomonadati</taxon>
        <taxon>Bacteroidota</taxon>
        <taxon>Bacteroidia</taxon>
        <taxon>Bacteroidales</taxon>
        <taxon>Porphyromonadaceae</taxon>
        <taxon>Porphyromonas</taxon>
    </lineage>
</organism>
<dbReference type="Pfam" id="PF03652">
    <property type="entry name" value="RuvX"/>
    <property type="match status" value="1"/>
</dbReference>
<dbReference type="GO" id="GO:0000967">
    <property type="term" value="P:rRNA 5'-end processing"/>
    <property type="evidence" value="ECO:0007669"/>
    <property type="project" value="UniProtKB-UniRule"/>
</dbReference>
<name>A0A1T4MEB2_9PORP</name>
<evidence type="ECO:0000256" key="2">
    <source>
        <dbReference type="ARBA" id="ARBA00022517"/>
    </source>
</evidence>
<evidence type="ECO:0000256" key="4">
    <source>
        <dbReference type="ARBA" id="ARBA00022801"/>
    </source>
</evidence>
<accession>A0A1T4MEB2</accession>
<dbReference type="InterPro" id="IPR006641">
    <property type="entry name" value="YqgF/RNaseH-like_dom"/>
</dbReference>
<reference evidence="8" key="1">
    <citation type="submission" date="2017-02" db="EMBL/GenBank/DDBJ databases">
        <authorList>
            <person name="Varghese N."/>
            <person name="Submissions S."/>
        </authorList>
    </citation>
    <scope>NUCLEOTIDE SEQUENCE [LARGE SCALE GENOMIC DNA]</scope>
    <source>
        <strain evidence="8">ATCC 51356</strain>
    </source>
</reference>